<comment type="caution">
    <text evidence="1">The sequence shown here is derived from an EMBL/GenBank/DDBJ whole genome shotgun (WGS) entry which is preliminary data.</text>
</comment>
<name>A0A150RAC3_SORCE</name>
<accession>A0A150RAC3</accession>
<organism evidence="1 2">
    <name type="scientific">Sorangium cellulosum</name>
    <name type="common">Polyangium cellulosum</name>
    <dbReference type="NCBI Taxonomy" id="56"/>
    <lineage>
        <taxon>Bacteria</taxon>
        <taxon>Pseudomonadati</taxon>
        <taxon>Myxococcota</taxon>
        <taxon>Polyangia</taxon>
        <taxon>Polyangiales</taxon>
        <taxon>Polyangiaceae</taxon>
        <taxon>Sorangium</taxon>
    </lineage>
</organism>
<reference evidence="1 2" key="1">
    <citation type="submission" date="2014-02" db="EMBL/GenBank/DDBJ databases">
        <title>The small core and large imbalanced accessory genome model reveals a collaborative survival strategy of Sorangium cellulosum strains in nature.</title>
        <authorList>
            <person name="Han K."/>
            <person name="Peng R."/>
            <person name="Blom J."/>
            <person name="Li Y.-Z."/>
        </authorList>
    </citation>
    <scope>NUCLEOTIDE SEQUENCE [LARGE SCALE GENOMIC DNA]</scope>
    <source>
        <strain evidence="1 2">So0149</strain>
    </source>
</reference>
<dbReference type="Proteomes" id="UP000075515">
    <property type="component" value="Unassembled WGS sequence"/>
</dbReference>
<evidence type="ECO:0000313" key="1">
    <source>
        <dbReference type="EMBL" id="KYF77091.1"/>
    </source>
</evidence>
<sequence>MHVDPRLLERAGPLLQRTTVYETVIDPREADARLTLTPDDTALALYDDVIDGTPRDTGTREYIGARIPLKTRGLDACAQRLVEHYATYVRPIRLGRHAIDLSGALKITVLDCNDDIMLRSSNPPFPNLSPISEIDGIPTVRLGDRYCFRVENKSPVVLKVALLECGINGVVIYHGDTVINAGSFHVFWWGEVLGRPSHASPPLGLSRIVAIGTTDRTATFRHLECKATFMDSLDTRLSGTEDQTAPSDRWTGVVSYLDTIISHDLTKGATR</sequence>
<gene>
    <name evidence="1" type="ORF">BE18_36465</name>
</gene>
<dbReference type="EMBL" id="JEMC01003962">
    <property type="protein sequence ID" value="KYF77091.1"/>
    <property type="molecule type" value="Genomic_DNA"/>
</dbReference>
<dbReference type="AlphaFoldDB" id="A0A150RAC3"/>
<protein>
    <submittedName>
        <fullName evidence="1">Uncharacterized protein</fullName>
    </submittedName>
</protein>
<evidence type="ECO:0000313" key="2">
    <source>
        <dbReference type="Proteomes" id="UP000075515"/>
    </source>
</evidence>
<proteinExistence type="predicted"/>